<dbReference type="Pfam" id="PF00528">
    <property type="entry name" value="BPD_transp_1"/>
    <property type="match status" value="1"/>
</dbReference>
<sequence>MKLLPPPPQTTPEAGPAPRTRRPRLGGAGAVGAVLLALVALVAVCAPLLAPHDPLAQDLAHTNAAPGEHGYLLGTDQLGRDLLSRLLYGARTPLLVGVVAVVCGGAFGTLLGLVSGFARGWADQVLSRLADIQLALPSVLLALLVLTFGGQSTAVLVLVIALTGWPAYFRLVRSRVLSLRTMPYVEASLTQGVPTWRVLLYDLLPGVRGLVAVTATLDLSRAVLMEAGLTYLGLGAQAPAADWGLMVAEGQGQLLGAWWVAVLPGLCLVALVIGANLLGERLAGRRPGRRPVRTVKNTATANRAKRSTTA</sequence>
<feature type="domain" description="ABC transmembrane type-1" evidence="9">
    <location>
        <begin position="90"/>
        <end position="279"/>
    </location>
</feature>
<name>A0ABW8LJM9_9ACTN</name>
<evidence type="ECO:0000256" key="8">
    <source>
        <dbReference type="SAM" id="MobiDB-lite"/>
    </source>
</evidence>
<feature type="region of interest" description="Disordered" evidence="8">
    <location>
        <begin position="1"/>
        <end position="23"/>
    </location>
</feature>
<keyword evidence="2 7" id="KW-0813">Transport</keyword>
<keyword evidence="5 7" id="KW-1133">Transmembrane helix</keyword>
<reference evidence="10 11" key="1">
    <citation type="submission" date="2024-11" db="EMBL/GenBank/DDBJ databases">
        <title>The Natural Products Discovery Center: Release of the First 8490 Sequenced Strains for Exploring Actinobacteria Biosynthetic Diversity.</title>
        <authorList>
            <person name="Kalkreuter E."/>
            <person name="Kautsar S.A."/>
            <person name="Yang D."/>
            <person name="Bader C.D."/>
            <person name="Teijaro C.N."/>
            <person name="Fluegel L."/>
            <person name="Davis C.M."/>
            <person name="Simpson J.R."/>
            <person name="Lauterbach L."/>
            <person name="Steele A.D."/>
            <person name="Gui C."/>
            <person name="Meng S."/>
            <person name="Li G."/>
            <person name="Viehrig K."/>
            <person name="Ye F."/>
            <person name="Su P."/>
            <person name="Kiefer A.F."/>
            <person name="Nichols A."/>
            <person name="Cepeda A.J."/>
            <person name="Yan W."/>
            <person name="Fan B."/>
            <person name="Jiang Y."/>
            <person name="Adhikari A."/>
            <person name="Zheng C.-J."/>
            <person name="Schuster L."/>
            <person name="Cowan T.M."/>
            <person name="Smanski M.J."/>
            <person name="Chevrette M.G."/>
            <person name="De Carvalho L.P.S."/>
            <person name="Shen B."/>
        </authorList>
    </citation>
    <scope>NUCLEOTIDE SEQUENCE [LARGE SCALE GENOMIC DNA]</scope>
    <source>
        <strain evidence="10 11">NPDC020863</strain>
    </source>
</reference>
<keyword evidence="11" id="KW-1185">Reference proteome</keyword>
<evidence type="ECO:0000256" key="4">
    <source>
        <dbReference type="ARBA" id="ARBA00022692"/>
    </source>
</evidence>
<feature type="transmembrane region" description="Helical" evidence="7">
    <location>
        <begin position="256"/>
        <end position="279"/>
    </location>
</feature>
<dbReference type="InterPro" id="IPR035906">
    <property type="entry name" value="MetI-like_sf"/>
</dbReference>
<feature type="transmembrane region" description="Helical" evidence="7">
    <location>
        <begin position="94"/>
        <end position="118"/>
    </location>
</feature>
<evidence type="ECO:0000256" key="6">
    <source>
        <dbReference type="ARBA" id="ARBA00023136"/>
    </source>
</evidence>
<comment type="caution">
    <text evidence="10">The sequence shown here is derived from an EMBL/GenBank/DDBJ whole genome shotgun (WGS) entry which is preliminary data.</text>
</comment>
<protein>
    <submittedName>
        <fullName evidence="10">ABC transporter permease</fullName>
    </submittedName>
</protein>
<dbReference type="InterPro" id="IPR000515">
    <property type="entry name" value="MetI-like"/>
</dbReference>
<dbReference type="SUPFAM" id="SSF161098">
    <property type="entry name" value="MetI-like"/>
    <property type="match status" value="1"/>
</dbReference>
<organism evidence="10 11">
    <name type="scientific">Streptomyces milbemycinicus</name>
    <dbReference type="NCBI Taxonomy" id="476552"/>
    <lineage>
        <taxon>Bacteria</taxon>
        <taxon>Bacillati</taxon>
        <taxon>Actinomycetota</taxon>
        <taxon>Actinomycetes</taxon>
        <taxon>Kitasatosporales</taxon>
        <taxon>Streptomycetaceae</taxon>
        <taxon>Streptomyces</taxon>
    </lineage>
</organism>
<feature type="transmembrane region" description="Helical" evidence="7">
    <location>
        <begin position="28"/>
        <end position="50"/>
    </location>
</feature>
<evidence type="ECO:0000256" key="2">
    <source>
        <dbReference type="ARBA" id="ARBA00022448"/>
    </source>
</evidence>
<evidence type="ECO:0000313" key="11">
    <source>
        <dbReference type="Proteomes" id="UP001620295"/>
    </source>
</evidence>
<evidence type="ECO:0000256" key="3">
    <source>
        <dbReference type="ARBA" id="ARBA00022475"/>
    </source>
</evidence>
<gene>
    <name evidence="10" type="ORF">ACI2L5_14400</name>
</gene>
<dbReference type="RefSeq" id="WP_404746342.1">
    <property type="nucleotide sequence ID" value="NZ_JBJDQH010000004.1"/>
</dbReference>
<dbReference type="PANTHER" id="PTHR43386:SF1">
    <property type="entry name" value="D,D-DIPEPTIDE TRANSPORT SYSTEM PERMEASE PROTEIN DDPC-RELATED"/>
    <property type="match status" value="1"/>
</dbReference>
<evidence type="ECO:0000259" key="9">
    <source>
        <dbReference type="PROSITE" id="PS50928"/>
    </source>
</evidence>
<evidence type="ECO:0000256" key="5">
    <source>
        <dbReference type="ARBA" id="ARBA00022989"/>
    </source>
</evidence>
<dbReference type="EMBL" id="JBJDQH010000004">
    <property type="protein sequence ID" value="MFK4266120.1"/>
    <property type="molecule type" value="Genomic_DNA"/>
</dbReference>
<proteinExistence type="inferred from homology"/>
<feature type="compositionally biased region" description="Pro residues" evidence="8">
    <location>
        <begin position="1"/>
        <end position="10"/>
    </location>
</feature>
<dbReference type="Gene3D" id="1.10.3720.10">
    <property type="entry name" value="MetI-like"/>
    <property type="match status" value="1"/>
</dbReference>
<keyword evidence="6 7" id="KW-0472">Membrane</keyword>
<evidence type="ECO:0000256" key="1">
    <source>
        <dbReference type="ARBA" id="ARBA00004651"/>
    </source>
</evidence>
<dbReference type="PROSITE" id="PS50928">
    <property type="entry name" value="ABC_TM1"/>
    <property type="match status" value="1"/>
</dbReference>
<feature type="transmembrane region" description="Helical" evidence="7">
    <location>
        <begin position="139"/>
        <end position="165"/>
    </location>
</feature>
<dbReference type="Pfam" id="PF12911">
    <property type="entry name" value="OppC_N"/>
    <property type="match status" value="1"/>
</dbReference>
<dbReference type="InterPro" id="IPR025966">
    <property type="entry name" value="OppC_N"/>
</dbReference>
<keyword evidence="4 7" id="KW-0812">Transmembrane</keyword>
<comment type="similarity">
    <text evidence="7">Belongs to the binding-protein-dependent transport system permease family.</text>
</comment>
<keyword evidence="3" id="KW-1003">Cell membrane</keyword>
<evidence type="ECO:0000256" key="7">
    <source>
        <dbReference type="RuleBase" id="RU363032"/>
    </source>
</evidence>
<dbReference type="InterPro" id="IPR050366">
    <property type="entry name" value="BP-dependent_transpt_permease"/>
</dbReference>
<comment type="subcellular location">
    <subcellularLocation>
        <location evidence="1 7">Cell membrane</location>
        <topology evidence="1 7">Multi-pass membrane protein</topology>
    </subcellularLocation>
</comment>
<evidence type="ECO:0000313" key="10">
    <source>
        <dbReference type="EMBL" id="MFK4266120.1"/>
    </source>
</evidence>
<dbReference type="CDD" id="cd06261">
    <property type="entry name" value="TM_PBP2"/>
    <property type="match status" value="1"/>
</dbReference>
<dbReference type="Proteomes" id="UP001620295">
    <property type="component" value="Unassembled WGS sequence"/>
</dbReference>
<dbReference type="PANTHER" id="PTHR43386">
    <property type="entry name" value="OLIGOPEPTIDE TRANSPORT SYSTEM PERMEASE PROTEIN APPC"/>
    <property type="match status" value="1"/>
</dbReference>
<accession>A0ABW8LJM9</accession>
<feature type="region of interest" description="Disordered" evidence="8">
    <location>
        <begin position="288"/>
        <end position="310"/>
    </location>
</feature>